<feature type="region of interest" description="Disordered" evidence="1">
    <location>
        <begin position="46"/>
        <end position="79"/>
    </location>
</feature>
<dbReference type="Proteomes" id="UP000503399">
    <property type="component" value="Chromosome"/>
</dbReference>
<sequence>MNISQKFNNFIQQDQHANGRPVLPLPRLLAYGPLLRCCVVYHPAPPYRSEGTGPDSPGGEARPGRTLPVGRASVLTPGS</sequence>
<evidence type="ECO:0000313" key="3">
    <source>
        <dbReference type="Proteomes" id="UP000503399"/>
    </source>
</evidence>
<keyword evidence="3" id="KW-1185">Reference proteome</keyword>
<accession>A0A6F8ZKK2</accession>
<protein>
    <submittedName>
        <fullName evidence="2">Uncharacterized protein</fullName>
    </submittedName>
</protein>
<proteinExistence type="predicted"/>
<dbReference type="EMBL" id="LR778114">
    <property type="protein sequence ID" value="CAB1130213.1"/>
    <property type="molecule type" value="Genomic_DNA"/>
</dbReference>
<dbReference type="KEGG" id="hfv:R50_2724"/>
<evidence type="ECO:0000313" key="2">
    <source>
        <dbReference type="EMBL" id="CAB1130213.1"/>
    </source>
</evidence>
<evidence type="ECO:0000256" key="1">
    <source>
        <dbReference type="SAM" id="MobiDB-lite"/>
    </source>
</evidence>
<reference evidence="2 3" key="1">
    <citation type="submission" date="2020-02" db="EMBL/GenBank/DDBJ databases">
        <authorList>
            <person name="Hogendoorn C."/>
        </authorList>
    </citation>
    <scope>NUCLEOTIDE SEQUENCE [LARGE SCALE GENOMIC DNA]</scope>
    <source>
        <strain evidence="2">R501</strain>
    </source>
</reference>
<gene>
    <name evidence="2" type="ORF">R50_2724</name>
</gene>
<name>A0A6F8ZKK2_9FIRM</name>
<organism evidence="2 3">
    <name type="scientific">Candidatus Hydrogenisulfobacillus filiaventi</name>
    <dbReference type="NCBI Taxonomy" id="2707344"/>
    <lineage>
        <taxon>Bacteria</taxon>
        <taxon>Bacillati</taxon>
        <taxon>Bacillota</taxon>
        <taxon>Clostridia</taxon>
        <taxon>Eubacteriales</taxon>
        <taxon>Clostridiales Family XVII. Incertae Sedis</taxon>
        <taxon>Candidatus Hydrogenisulfobacillus</taxon>
    </lineage>
</organism>
<dbReference type="AlphaFoldDB" id="A0A6F8ZKK2"/>